<dbReference type="HOGENOM" id="CLU_036879_1_0_11"/>
<dbReference type="SUPFAM" id="SSF161098">
    <property type="entry name" value="MetI-like"/>
    <property type="match status" value="1"/>
</dbReference>
<dbReference type="Proteomes" id="UP000000844">
    <property type="component" value="Chromosome"/>
</dbReference>
<organism evidence="9 10">
    <name type="scientific">Stackebrandtia nassauensis (strain DSM 44728 / CIP 108903 / NRRL B-16338 / NBRC 102104 / LLR-40K-21)</name>
    <dbReference type="NCBI Taxonomy" id="446470"/>
    <lineage>
        <taxon>Bacteria</taxon>
        <taxon>Bacillati</taxon>
        <taxon>Actinomycetota</taxon>
        <taxon>Actinomycetes</taxon>
        <taxon>Glycomycetales</taxon>
        <taxon>Glycomycetaceae</taxon>
        <taxon>Stackebrandtia</taxon>
    </lineage>
</organism>
<dbReference type="STRING" id="446470.Snas_3197"/>
<dbReference type="PANTHER" id="PTHR43376:SF1">
    <property type="entry name" value="OLIGOPEPTIDE TRANSPORT SYSTEM PERMEASE PROTEIN"/>
    <property type="match status" value="1"/>
</dbReference>
<feature type="transmembrane region" description="Helical" evidence="7">
    <location>
        <begin position="249"/>
        <end position="275"/>
    </location>
</feature>
<accession>D3QBI5</accession>
<dbReference type="eggNOG" id="COG0601">
    <property type="taxonomic scope" value="Bacteria"/>
</dbReference>
<dbReference type="GO" id="GO:0055085">
    <property type="term" value="P:transmembrane transport"/>
    <property type="evidence" value="ECO:0007669"/>
    <property type="project" value="InterPro"/>
</dbReference>
<evidence type="ECO:0000313" key="9">
    <source>
        <dbReference type="EMBL" id="ADD42867.1"/>
    </source>
</evidence>
<feature type="domain" description="ABC transmembrane type-1" evidence="8">
    <location>
        <begin position="103"/>
        <end position="314"/>
    </location>
</feature>
<protein>
    <submittedName>
        <fullName evidence="9">Binding-protein-dependent transport systems inner membrane component</fullName>
    </submittedName>
</protein>
<evidence type="ECO:0000256" key="1">
    <source>
        <dbReference type="ARBA" id="ARBA00004651"/>
    </source>
</evidence>
<feature type="transmembrane region" description="Helical" evidence="7">
    <location>
        <begin position="12"/>
        <end position="37"/>
    </location>
</feature>
<evidence type="ECO:0000256" key="6">
    <source>
        <dbReference type="ARBA" id="ARBA00023136"/>
    </source>
</evidence>
<evidence type="ECO:0000256" key="5">
    <source>
        <dbReference type="ARBA" id="ARBA00022989"/>
    </source>
</evidence>
<keyword evidence="4 7" id="KW-0812">Transmembrane</keyword>
<proteinExistence type="inferred from homology"/>
<dbReference type="InterPro" id="IPR035906">
    <property type="entry name" value="MetI-like_sf"/>
</dbReference>
<dbReference type="InterPro" id="IPR045621">
    <property type="entry name" value="BPD_transp_1_N"/>
</dbReference>
<comment type="subcellular location">
    <subcellularLocation>
        <location evidence="1 7">Cell membrane</location>
        <topology evidence="1 7">Multi-pass membrane protein</topology>
    </subcellularLocation>
</comment>
<keyword evidence="2 7" id="KW-0813">Transport</keyword>
<dbReference type="CDD" id="cd06261">
    <property type="entry name" value="TM_PBP2"/>
    <property type="match status" value="1"/>
</dbReference>
<dbReference type="Pfam" id="PF19300">
    <property type="entry name" value="BPD_transp_1_N"/>
    <property type="match status" value="1"/>
</dbReference>
<feature type="transmembrane region" description="Helical" evidence="7">
    <location>
        <begin position="103"/>
        <end position="124"/>
    </location>
</feature>
<dbReference type="GO" id="GO:0005886">
    <property type="term" value="C:plasma membrane"/>
    <property type="evidence" value="ECO:0007669"/>
    <property type="project" value="UniProtKB-SubCell"/>
</dbReference>
<evidence type="ECO:0000256" key="4">
    <source>
        <dbReference type="ARBA" id="ARBA00022692"/>
    </source>
</evidence>
<dbReference type="AlphaFoldDB" id="D3QBI5"/>
<dbReference type="EMBL" id="CP001778">
    <property type="protein sequence ID" value="ADD42867.1"/>
    <property type="molecule type" value="Genomic_DNA"/>
</dbReference>
<keyword evidence="6 7" id="KW-0472">Membrane</keyword>
<keyword evidence="10" id="KW-1185">Reference proteome</keyword>
<feature type="transmembrane region" description="Helical" evidence="7">
    <location>
        <begin position="145"/>
        <end position="171"/>
    </location>
</feature>
<feature type="transmembrane region" description="Helical" evidence="7">
    <location>
        <begin position="191"/>
        <end position="213"/>
    </location>
</feature>
<dbReference type="RefSeq" id="WP_013018438.1">
    <property type="nucleotide sequence ID" value="NC_013947.1"/>
</dbReference>
<dbReference type="OrthoDB" id="147688at2"/>
<evidence type="ECO:0000256" key="3">
    <source>
        <dbReference type="ARBA" id="ARBA00022475"/>
    </source>
</evidence>
<dbReference type="PANTHER" id="PTHR43376">
    <property type="entry name" value="OLIGOPEPTIDE TRANSPORT SYSTEM PERMEASE PROTEIN"/>
    <property type="match status" value="1"/>
</dbReference>
<reference evidence="9 10" key="1">
    <citation type="journal article" date="2009" name="Stand. Genomic Sci.">
        <title>Complete genome sequence of Stackebrandtia nassauensis type strain (LLR-40K-21).</title>
        <authorList>
            <person name="Munk C."/>
            <person name="Lapidus A."/>
            <person name="Copeland A."/>
            <person name="Jando M."/>
            <person name="Mayilraj S."/>
            <person name="Glavina Del Rio T."/>
            <person name="Nolan M."/>
            <person name="Chen F."/>
            <person name="Lucas S."/>
            <person name="Tice H."/>
            <person name="Cheng J.F."/>
            <person name="Han C."/>
            <person name="Detter J.C."/>
            <person name="Bruce D."/>
            <person name="Goodwin L."/>
            <person name="Chain P."/>
            <person name="Pitluck S."/>
            <person name="Goker M."/>
            <person name="Ovchinikova G."/>
            <person name="Pati A."/>
            <person name="Ivanova N."/>
            <person name="Mavromatis K."/>
            <person name="Chen A."/>
            <person name="Palaniappan K."/>
            <person name="Land M."/>
            <person name="Hauser L."/>
            <person name="Chang Y.J."/>
            <person name="Jeffries C.D."/>
            <person name="Bristow J."/>
            <person name="Eisen J.A."/>
            <person name="Markowitz V."/>
            <person name="Hugenholtz P."/>
            <person name="Kyrpides N.C."/>
            <person name="Klenk H.P."/>
        </authorList>
    </citation>
    <scope>NUCLEOTIDE SEQUENCE [LARGE SCALE GENOMIC DNA]</scope>
    <source>
        <strain evidence="10">DSM 44728 / CIP 108903 / NRRL B-16338 / NBRC 102104 / LLR-40K-21</strain>
    </source>
</reference>
<comment type="similarity">
    <text evidence="7">Belongs to the binding-protein-dependent transport system permease family.</text>
</comment>
<evidence type="ECO:0000313" key="10">
    <source>
        <dbReference type="Proteomes" id="UP000000844"/>
    </source>
</evidence>
<dbReference type="PROSITE" id="PS50928">
    <property type="entry name" value="ABC_TM1"/>
    <property type="match status" value="1"/>
</dbReference>
<dbReference type="KEGG" id="sna:Snas_3197"/>
<evidence type="ECO:0000259" key="8">
    <source>
        <dbReference type="PROSITE" id="PS50928"/>
    </source>
</evidence>
<sequence>MSHRAAATFRFVGVRLGGAAVSLLLVLVSAFFIFRVLGGDPVTAMTRDSPATPEQKAALRRELGLDKGLGAQFVDYVREMLSGRLGVSYQSRSPVVEVIWERLPATVLLTGTALVLASGVGLWIGSRAGWRAGSRFDRVHVGVSLTLWSAPTFWLGLVSVMVFGRLLGWFPVNGMRSARGSDGWLAEVVDVAHHLVLPAVTMAAVIYAQYVLVMRSSIMEEKSADYVLTARAKGLRDEVVRRRHAVPNALLPTVTLVFLQLGGVVGGAVLTETVFSWPGLGLLTYQALKIPDIPLLQGTFVFFSAAVIVANTLADIVYRMLDPRVRVS</sequence>
<dbReference type="Gene3D" id="1.10.3720.10">
    <property type="entry name" value="MetI-like"/>
    <property type="match status" value="1"/>
</dbReference>
<dbReference type="InterPro" id="IPR000515">
    <property type="entry name" value="MetI-like"/>
</dbReference>
<gene>
    <name evidence="9" type="ordered locus">Snas_3197</name>
</gene>
<evidence type="ECO:0000256" key="2">
    <source>
        <dbReference type="ARBA" id="ARBA00022448"/>
    </source>
</evidence>
<name>D3QBI5_STANL</name>
<keyword evidence="5 7" id="KW-1133">Transmembrane helix</keyword>
<dbReference type="Pfam" id="PF00528">
    <property type="entry name" value="BPD_transp_1"/>
    <property type="match status" value="1"/>
</dbReference>
<evidence type="ECO:0000256" key="7">
    <source>
        <dbReference type="RuleBase" id="RU363032"/>
    </source>
</evidence>
<feature type="transmembrane region" description="Helical" evidence="7">
    <location>
        <begin position="295"/>
        <end position="318"/>
    </location>
</feature>
<keyword evidence="3" id="KW-1003">Cell membrane</keyword>